<evidence type="ECO:0000313" key="2">
    <source>
        <dbReference type="Proteomes" id="UP000248817"/>
    </source>
</evidence>
<organism evidence="1 2">
    <name type="scientific">Aspergillus indologenus CBS 114.80</name>
    <dbReference type="NCBI Taxonomy" id="1450541"/>
    <lineage>
        <taxon>Eukaryota</taxon>
        <taxon>Fungi</taxon>
        <taxon>Dikarya</taxon>
        <taxon>Ascomycota</taxon>
        <taxon>Pezizomycotina</taxon>
        <taxon>Eurotiomycetes</taxon>
        <taxon>Eurotiomycetidae</taxon>
        <taxon>Eurotiales</taxon>
        <taxon>Aspergillaceae</taxon>
        <taxon>Aspergillus</taxon>
        <taxon>Aspergillus subgen. Circumdati</taxon>
    </lineage>
</organism>
<accession>A0A2V5IBB1</accession>
<gene>
    <name evidence="1" type="ORF">BP00DRAFT_444152</name>
</gene>
<dbReference type="InterPro" id="IPR027417">
    <property type="entry name" value="P-loop_NTPase"/>
</dbReference>
<sequence>MLAEAIDARNVIHVRGTPASGKTTLSKLLQKHFLEKNRKVYHLPGWAIIENEVRDGWTPLFNRLRILNPTFSWSTVPEDTVILIDEAQGSYYDLHFWMLAVKQRLNNDGPKVKLCFFASYGSPVTGVDFGTDRYTPIEFTTKHRIELTREPGEDSLPIGLFYTYGEFVRVVSIQTSDYNNTTFTLDGSALRCLYDLTNGHPGVVHALVDMLHKYYFRAIARGEISSTITVSQTRAVLGNVSAVFDYLKWDGVYRSFPKTDDRTPEADNLLREIRIGGFKNFDETAEMKLCYTRGWVHRTRMEEKTPQSRKKSVDIVVLPSMLHAIWVDHHLGENPQPFPAEYGQISEFCWKVLRNFSKVSLKHARDGKNISIASKARPLEAQYQDEFYRQFFTVVGTGVRLSSEWSRSGKGRVDFYIPDKCWAIEFLRDSDRLAEHIARFYPLGAYHKWIVDNSVADWIVINCTSSPPVAHGESRLFTAVFTNDYSQLAWYNNRGQMMFPPVSLDN</sequence>
<dbReference type="SUPFAM" id="SSF52540">
    <property type="entry name" value="P-loop containing nucleoside triphosphate hydrolases"/>
    <property type="match status" value="1"/>
</dbReference>
<dbReference type="Gene3D" id="3.40.50.300">
    <property type="entry name" value="P-loop containing nucleotide triphosphate hydrolases"/>
    <property type="match status" value="1"/>
</dbReference>
<dbReference type="Proteomes" id="UP000248817">
    <property type="component" value="Unassembled WGS sequence"/>
</dbReference>
<name>A0A2V5IBB1_9EURO</name>
<protein>
    <submittedName>
        <fullName evidence="1">Uncharacterized protein</fullName>
    </submittedName>
</protein>
<dbReference type="EMBL" id="KZ825479">
    <property type="protein sequence ID" value="PYI34045.1"/>
    <property type="molecule type" value="Genomic_DNA"/>
</dbReference>
<keyword evidence="2" id="KW-1185">Reference proteome</keyword>
<reference evidence="1 2" key="1">
    <citation type="submission" date="2018-02" db="EMBL/GenBank/DDBJ databases">
        <title>The genomes of Aspergillus section Nigri reveals drivers in fungal speciation.</title>
        <authorList>
            <consortium name="DOE Joint Genome Institute"/>
            <person name="Vesth T.C."/>
            <person name="Nybo J."/>
            <person name="Theobald S."/>
            <person name="Brandl J."/>
            <person name="Frisvad J.C."/>
            <person name="Nielsen K.F."/>
            <person name="Lyhne E.K."/>
            <person name="Kogle M.E."/>
            <person name="Kuo A."/>
            <person name="Riley R."/>
            <person name="Clum A."/>
            <person name="Nolan M."/>
            <person name="Lipzen A."/>
            <person name="Salamov A."/>
            <person name="Henrissat B."/>
            <person name="Wiebenga A."/>
            <person name="De vries R.P."/>
            <person name="Grigoriev I.V."/>
            <person name="Mortensen U.H."/>
            <person name="Andersen M.R."/>
            <person name="Baker S.E."/>
        </authorList>
    </citation>
    <scope>NUCLEOTIDE SEQUENCE [LARGE SCALE GENOMIC DNA]</scope>
    <source>
        <strain evidence="1 2">CBS 114.80</strain>
    </source>
</reference>
<dbReference type="AlphaFoldDB" id="A0A2V5IBB1"/>
<evidence type="ECO:0000313" key="1">
    <source>
        <dbReference type="EMBL" id="PYI34045.1"/>
    </source>
</evidence>
<proteinExistence type="predicted"/>